<keyword evidence="1" id="KW-1133">Transmembrane helix</keyword>
<gene>
    <name evidence="2" type="ORF">ACPOL_1715</name>
</gene>
<keyword evidence="1" id="KW-0472">Membrane</keyword>
<evidence type="ECO:0000256" key="1">
    <source>
        <dbReference type="SAM" id="Phobius"/>
    </source>
</evidence>
<protein>
    <submittedName>
        <fullName evidence="2">Uncharacterized protein</fullName>
    </submittedName>
</protein>
<keyword evidence="1" id="KW-0812">Transmembrane</keyword>
<name>A0A2Z5FX38_9BACT</name>
<dbReference type="AlphaFoldDB" id="A0A2Z5FX38"/>
<dbReference type="EMBL" id="CP030840">
    <property type="protein sequence ID" value="AXC11057.1"/>
    <property type="molecule type" value="Genomic_DNA"/>
</dbReference>
<dbReference type="KEGG" id="abas:ACPOL_1715"/>
<reference evidence="2 3" key="1">
    <citation type="journal article" date="2018" name="Front. Microbiol.">
        <title>Hydrolytic Capabilities as a Key to Environmental Success: Chitinolytic and Cellulolytic Acidobacteria From Acidic Sub-arctic Soils and Boreal Peatlands.</title>
        <authorList>
            <person name="Belova S.E."/>
            <person name="Ravin N.V."/>
            <person name="Pankratov T.A."/>
            <person name="Rakitin A.L."/>
            <person name="Ivanova A.A."/>
            <person name="Beletsky A.V."/>
            <person name="Mardanov A.V."/>
            <person name="Sinninghe Damste J.S."/>
            <person name="Dedysh S.N."/>
        </authorList>
    </citation>
    <scope>NUCLEOTIDE SEQUENCE [LARGE SCALE GENOMIC DNA]</scope>
    <source>
        <strain evidence="2 3">SBC82</strain>
    </source>
</reference>
<feature type="transmembrane region" description="Helical" evidence="1">
    <location>
        <begin position="42"/>
        <end position="70"/>
    </location>
</feature>
<proteinExistence type="predicted"/>
<dbReference type="Proteomes" id="UP000253606">
    <property type="component" value="Chromosome"/>
</dbReference>
<evidence type="ECO:0000313" key="3">
    <source>
        <dbReference type="Proteomes" id="UP000253606"/>
    </source>
</evidence>
<accession>A0A2Z5FX38</accession>
<organism evidence="2 3">
    <name type="scientific">Acidisarcina polymorpha</name>
    <dbReference type="NCBI Taxonomy" id="2211140"/>
    <lineage>
        <taxon>Bacteria</taxon>
        <taxon>Pseudomonadati</taxon>
        <taxon>Acidobacteriota</taxon>
        <taxon>Terriglobia</taxon>
        <taxon>Terriglobales</taxon>
        <taxon>Acidobacteriaceae</taxon>
        <taxon>Acidisarcina</taxon>
    </lineage>
</organism>
<dbReference type="RefSeq" id="WP_150132936.1">
    <property type="nucleotide sequence ID" value="NZ_CP030840.1"/>
</dbReference>
<keyword evidence="3" id="KW-1185">Reference proteome</keyword>
<evidence type="ECO:0000313" key="2">
    <source>
        <dbReference type="EMBL" id="AXC11057.1"/>
    </source>
</evidence>
<sequence length="77" mass="8921">MKRHFIAWMSGLLFLLALCGVHSVYRLTNLLCMARAEPAYEHLWLARIYFWCLLSLSLGIGWIAILVLVVRQSREAD</sequence>